<evidence type="ECO:0000256" key="3">
    <source>
        <dbReference type="ARBA" id="ARBA00022833"/>
    </source>
</evidence>
<dbReference type="PANTHER" id="PTHR46813:SF16">
    <property type="entry name" value="GATA TRANSCRIPTION FACTOR 18"/>
    <property type="match status" value="1"/>
</dbReference>
<dbReference type="CDD" id="cd00202">
    <property type="entry name" value="ZnF_GATA"/>
    <property type="match status" value="1"/>
</dbReference>
<dbReference type="OMA" id="NFISHPR"/>
<dbReference type="Pfam" id="PF00320">
    <property type="entry name" value="GATA"/>
    <property type="match status" value="1"/>
</dbReference>
<feature type="domain" description="GATA-type" evidence="10">
    <location>
        <begin position="242"/>
        <end position="278"/>
    </location>
</feature>
<dbReference type="SUPFAM" id="SSF57716">
    <property type="entry name" value="Glucocorticoid receptor-like (DNA-binding domain)"/>
    <property type="match status" value="1"/>
</dbReference>
<gene>
    <name evidence="11" type="ORF">HHK36_017673</name>
</gene>
<feature type="region of interest" description="Disordered" evidence="9">
    <location>
        <begin position="177"/>
        <end position="202"/>
    </location>
</feature>
<feature type="region of interest" description="Disordered" evidence="9">
    <location>
        <begin position="282"/>
        <end position="303"/>
    </location>
</feature>
<dbReference type="AlphaFoldDB" id="A0A835DAK4"/>
<keyword evidence="12" id="KW-1185">Reference proteome</keyword>
<keyword evidence="6" id="KW-0804">Transcription</keyword>
<dbReference type="Gene3D" id="3.30.50.10">
    <property type="entry name" value="Erythroid Transcription Factor GATA-1, subunit A"/>
    <property type="match status" value="1"/>
</dbReference>
<dbReference type="InterPro" id="IPR013088">
    <property type="entry name" value="Znf_NHR/GATA"/>
</dbReference>
<evidence type="ECO:0000313" key="12">
    <source>
        <dbReference type="Proteomes" id="UP000655225"/>
    </source>
</evidence>
<keyword evidence="3" id="KW-0862">Zinc</keyword>
<dbReference type="GO" id="GO:0043565">
    <property type="term" value="F:sequence-specific DNA binding"/>
    <property type="evidence" value="ECO:0007669"/>
    <property type="project" value="InterPro"/>
</dbReference>
<evidence type="ECO:0000256" key="5">
    <source>
        <dbReference type="ARBA" id="ARBA00023125"/>
    </source>
</evidence>
<dbReference type="Proteomes" id="UP000655225">
    <property type="component" value="Unassembled WGS sequence"/>
</dbReference>
<dbReference type="GO" id="GO:0008270">
    <property type="term" value="F:zinc ion binding"/>
    <property type="evidence" value="ECO:0007669"/>
    <property type="project" value="UniProtKB-KW"/>
</dbReference>
<proteinExistence type="inferred from homology"/>
<comment type="caution">
    <text evidence="11">The sequence shown here is derived from an EMBL/GenBank/DDBJ whole genome shotgun (WGS) entry which is preliminary data.</text>
</comment>
<accession>A0A835DAK4</accession>
<dbReference type="SMART" id="SM00401">
    <property type="entry name" value="ZnF_GATA"/>
    <property type="match status" value="1"/>
</dbReference>
<evidence type="ECO:0000256" key="7">
    <source>
        <dbReference type="ARBA" id="ARBA00024019"/>
    </source>
</evidence>
<keyword evidence="2 8" id="KW-0863">Zinc-finger</keyword>
<evidence type="ECO:0000313" key="11">
    <source>
        <dbReference type="EMBL" id="KAF8396061.1"/>
    </source>
</evidence>
<dbReference type="PROSITE" id="PS50114">
    <property type="entry name" value="GATA_ZN_FINGER_2"/>
    <property type="match status" value="1"/>
</dbReference>
<dbReference type="EMBL" id="JABCRI010000012">
    <property type="protein sequence ID" value="KAF8396061.1"/>
    <property type="molecule type" value="Genomic_DNA"/>
</dbReference>
<evidence type="ECO:0000256" key="6">
    <source>
        <dbReference type="ARBA" id="ARBA00023163"/>
    </source>
</evidence>
<comment type="similarity">
    <text evidence="7">Belongs to the type IV zinc-finger family. Class B subfamily.</text>
</comment>
<dbReference type="GO" id="GO:0006355">
    <property type="term" value="P:regulation of DNA-templated transcription"/>
    <property type="evidence" value="ECO:0007669"/>
    <property type="project" value="InterPro"/>
</dbReference>
<feature type="compositionally biased region" description="Low complexity" evidence="9">
    <location>
        <begin position="287"/>
        <end position="303"/>
    </location>
</feature>
<dbReference type="OrthoDB" id="2162994at2759"/>
<protein>
    <recommendedName>
        <fullName evidence="10">GATA-type domain-containing protein</fullName>
    </recommendedName>
</protein>
<evidence type="ECO:0000259" key="10">
    <source>
        <dbReference type="PROSITE" id="PS50114"/>
    </source>
</evidence>
<organism evidence="11 12">
    <name type="scientific">Tetracentron sinense</name>
    <name type="common">Spur-leaf</name>
    <dbReference type="NCBI Taxonomy" id="13715"/>
    <lineage>
        <taxon>Eukaryota</taxon>
        <taxon>Viridiplantae</taxon>
        <taxon>Streptophyta</taxon>
        <taxon>Embryophyta</taxon>
        <taxon>Tracheophyta</taxon>
        <taxon>Spermatophyta</taxon>
        <taxon>Magnoliopsida</taxon>
        <taxon>Trochodendrales</taxon>
        <taxon>Trochodendraceae</taxon>
        <taxon>Tetracentron</taxon>
    </lineage>
</organism>
<dbReference type="InterPro" id="IPR000679">
    <property type="entry name" value="Znf_GATA"/>
</dbReference>
<keyword evidence="1" id="KW-0479">Metal-binding</keyword>
<sequence length="303" mass="32802">MKEQNLLRRLELFAAENPDSRVDCTLKLGLSYDQPKLEPEAPFSSDHNIYAPSSQFVPIHTTAVIEPMSEEMKEHNLLRRLELFPGENLDSGVNCTLRLGLSYDQPKPEPEAPFSSDLNIYALSSQMMQNYGVVNGRGTAYSTWGGSNRLTCLPGMGNHNTQRDGFGFFGGSSMAAPGNSNTRGSSMAAPAGNSNTRGSSMAAPSISNSFNNFISHPRYSMPQNNAAVSNIFHRRTEPPEPLGAVKRCTACSTIATPLWRSGPTGAKTLCNACGIRYKKELRKNMGTTNPSSSSSPNGGSVKR</sequence>
<evidence type="ECO:0000256" key="1">
    <source>
        <dbReference type="ARBA" id="ARBA00022723"/>
    </source>
</evidence>
<keyword evidence="5" id="KW-0238">DNA-binding</keyword>
<name>A0A835DAK4_TETSI</name>
<keyword evidence="4" id="KW-0805">Transcription regulation</keyword>
<reference evidence="11 12" key="1">
    <citation type="submission" date="2020-04" db="EMBL/GenBank/DDBJ databases">
        <title>Plant Genome Project.</title>
        <authorList>
            <person name="Zhang R.-G."/>
        </authorList>
    </citation>
    <scope>NUCLEOTIDE SEQUENCE [LARGE SCALE GENOMIC DNA]</scope>
    <source>
        <strain evidence="11">YNK0</strain>
        <tissue evidence="11">Leaf</tissue>
    </source>
</reference>
<evidence type="ECO:0000256" key="8">
    <source>
        <dbReference type="PROSITE-ProRule" id="PRU00094"/>
    </source>
</evidence>
<evidence type="ECO:0000256" key="2">
    <source>
        <dbReference type="ARBA" id="ARBA00022771"/>
    </source>
</evidence>
<evidence type="ECO:0000256" key="9">
    <source>
        <dbReference type="SAM" id="MobiDB-lite"/>
    </source>
</evidence>
<dbReference type="PANTHER" id="PTHR46813">
    <property type="entry name" value="GATA TRANSCRIPTION FACTOR 18"/>
    <property type="match status" value="1"/>
</dbReference>
<evidence type="ECO:0000256" key="4">
    <source>
        <dbReference type="ARBA" id="ARBA00023015"/>
    </source>
</evidence>